<gene>
    <name evidence="1" type="ORF">MSG28_011200</name>
</gene>
<evidence type="ECO:0000313" key="1">
    <source>
        <dbReference type="EMBL" id="KAI8438854.1"/>
    </source>
</evidence>
<dbReference type="Proteomes" id="UP001064048">
    <property type="component" value="Chromosome 18"/>
</dbReference>
<reference evidence="1 2" key="1">
    <citation type="journal article" date="2022" name="Genome Biol. Evol.">
        <title>The Spruce Budworm Genome: Reconstructing the Evolutionary History of Antifreeze Proteins.</title>
        <authorList>
            <person name="Beliveau C."/>
            <person name="Gagne P."/>
            <person name="Picq S."/>
            <person name="Vernygora O."/>
            <person name="Keeling C.I."/>
            <person name="Pinkney K."/>
            <person name="Doucet D."/>
            <person name="Wen F."/>
            <person name="Johnston J.S."/>
            <person name="Maaroufi H."/>
            <person name="Boyle B."/>
            <person name="Laroche J."/>
            <person name="Dewar K."/>
            <person name="Juretic N."/>
            <person name="Blackburn G."/>
            <person name="Nisole A."/>
            <person name="Brunet B."/>
            <person name="Brandao M."/>
            <person name="Lumley L."/>
            <person name="Duan J."/>
            <person name="Quan G."/>
            <person name="Lucarotti C.J."/>
            <person name="Roe A.D."/>
            <person name="Sperling F.A.H."/>
            <person name="Levesque R.C."/>
            <person name="Cusson M."/>
        </authorList>
    </citation>
    <scope>NUCLEOTIDE SEQUENCE [LARGE SCALE GENOMIC DNA]</scope>
    <source>
        <strain evidence="1">Glfc:IPQL:Cfum</strain>
    </source>
</reference>
<proteinExistence type="predicted"/>
<sequence length="1051" mass="118728">MLTRHCIKITNLSSRSLLFRKSLIHEKRFFVPRLCQCNTNYPRFLATSNLAQVNHTANELHVSSGPLKKVNTKLSSVTSEELLEKLVANLSSDIHQKNRVYKNDFMRVLSKVKELNFSTKKQGLLLIQCCTELLPDETPASRMSLVEEVWSTIKPHTKFTVDHFNELLRVYIANNRSLNVDSFIQQMAPLKPNITTYELILRALGEVGDLNQATEVISNMKAHNFPATESIFNSLIICQGKAGKLQNIQEVLTMMKTLKFESTINTYTAIAKGLAWNKKEDLLLQEIEKARQSGLEFQETHIMQIVKTLAAIGKYDAIPKVLRYLPKETMNSPSISPYMQSVCTLLVFQNHPIPALEIYKSLPLPSFGPKDDQGLHGRSLVRDCVKASIPSSIIGHVTQELMSTGRNPIALHNAAEAALQLGKVPLALDLFGRMKLLGMPLRPHYFWPILIHTSKTYGEKGIMNTLSTMVQLEVKPDYDTIMQYTLPHVSFTSAQNLMKKFQDAGVSVTTVLTPMMETLLQTGQVRAASEICELFKGKVDVDKILRPLLKGYLTSSDVKSTIHILEDATEKAIDKSKDWAGRFLCILMKHNKDDFNDVFNIVKELANTPVRISTAAADFCIANLPDSYGENTALVFREAIIAITDDRLVDEGEIFAQHIPHPKQMNEESLKAHLNELEAKGMNTRGVLRRLLQQYCKDSNLAAAREIVQKCEKEGVFLSAGMKAAIFDLHVKSGELDLAEMSLADLNKSSPNFTLDEFKIVDFATLMVYRKKIEKAFDLINEQSKKSRIVGGRNISMNCWRLLDATAANGTHAQTRRMFEMLTTLRYCRPTNSLLGPLVRAHLKQDNLHEAVNEFCNLAQKYNKTPLKHELLCQILKSMSDGQTEENFIVNEKSNGRLNKLAHTVLSVDKRIHGPGDVQLTLISALAEVGYKKTLRKLFLDPTVRFHPDALMRRCERFADEKKIAALETVAECGKDLRRFDVEEIFDLILSVYQRDDDCQSALKLWEKMQETDVVPSQKFIRNLCTLLKANNRPLPSQLEVLLDKQAKVSQ</sequence>
<dbReference type="EMBL" id="CM046118">
    <property type="protein sequence ID" value="KAI8438854.1"/>
    <property type="molecule type" value="Genomic_DNA"/>
</dbReference>
<comment type="caution">
    <text evidence="1">The sequence shown here is derived from an EMBL/GenBank/DDBJ whole genome shotgun (WGS) entry which is preliminary data.</text>
</comment>
<protein>
    <submittedName>
        <fullName evidence="1">Uncharacterized protein</fullName>
    </submittedName>
</protein>
<evidence type="ECO:0000313" key="2">
    <source>
        <dbReference type="Proteomes" id="UP001064048"/>
    </source>
</evidence>
<name>A0ACC0KR46_CHOFU</name>
<accession>A0ACC0KR46</accession>
<keyword evidence="2" id="KW-1185">Reference proteome</keyword>
<organism evidence="1 2">
    <name type="scientific">Choristoneura fumiferana</name>
    <name type="common">Spruce budworm moth</name>
    <name type="synonym">Archips fumiferana</name>
    <dbReference type="NCBI Taxonomy" id="7141"/>
    <lineage>
        <taxon>Eukaryota</taxon>
        <taxon>Metazoa</taxon>
        <taxon>Ecdysozoa</taxon>
        <taxon>Arthropoda</taxon>
        <taxon>Hexapoda</taxon>
        <taxon>Insecta</taxon>
        <taxon>Pterygota</taxon>
        <taxon>Neoptera</taxon>
        <taxon>Endopterygota</taxon>
        <taxon>Lepidoptera</taxon>
        <taxon>Glossata</taxon>
        <taxon>Ditrysia</taxon>
        <taxon>Tortricoidea</taxon>
        <taxon>Tortricidae</taxon>
        <taxon>Tortricinae</taxon>
        <taxon>Choristoneura</taxon>
    </lineage>
</organism>